<evidence type="ECO:0000256" key="1">
    <source>
        <dbReference type="ARBA" id="ARBA00009250"/>
    </source>
</evidence>
<keyword evidence="2" id="KW-0813">Transport</keyword>
<dbReference type="Proteomes" id="UP000190274">
    <property type="component" value="Chromosome D"/>
</dbReference>
<comment type="similarity">
    <text evidence="1 2">Belongs to the VPS16 family.</text>
</comment>
<feature type="domain" description="Vps16 C-terminal" evidence="3">
    <location>
        <begin position="479"/>
        <end position="796"/>
    </location>
</feature>
<dbReference type="InterPro" id="IPR016534">
    <property type="entry name" value="VPS16"/>
</dbReference>
<comment type="function">
    <text evidence="2">Essential for vacuolar protein sorting. Required for vacuole biogenesis, stability and to maintain vacuole morphology.</text>
</comment>
<dbReference type="GO" id="GO:0032889">
    <property type="term" value="P:regulation of vacuole fusion, non-autophagic"/>
    <property type="evidence" value="ECO:0007669"/>
    <property type="project" value="EnsemblFungi"/>
</dbReference>
<dbReference type="InterPro" id="IPR006925">
    <property type="entry name" value="Vps16_C"/>
</dbReference>
<name>A0A1G4J6C4_9SACH</name>
<dbReference type="GO" id="GO:0045324">
    <property type="term" value="P:late endosome to vacuole transport"/>
    <property type="evidence" value="ECO:0007669"/>
    <property type="project" value="EnsemblFungi"/>
</dbReference>
<evidence type="ECO:0000259" key="4">
    <source>
        <dbReference type="Pfam" id="PF04841"/>
    </source>
</evidence>
<dbReference type="InterPro" id="IPR038132">
    <property type="entry name" value="Vps16_C_sf"/>
</dbReference>
<accession>A0A1G4J6C4</accession>
<evidence type="ECO:0000256" key="2">
    <source>
        <dbReference type="PIRNR" id="PIRNR007949"/>
    </source>
</evidence>
<sequence length="803" mass="91615">MSVKNPSLGWERLQDVYYRNRELCKLSIPPGTEFKLKLTTTLLAVEADNFIEIFHYGGQSLARIDLNTAPTKIICYDFDYEDEGSLIMALSDRIRVYYNWYPMQFRDYLLPDHIEDTIWDYKNRVVVLSSSQDLYKFDGQQIVRICENNERFTLLTKNHWDCNGKLAVLLGFDRIFHLSVESQKLEADNVEEAWHSVVVSPQGLVCLYNAKSYGSRIYKKGSILPMDIMLESHPEKILWCANDTIACSFNGDEIKLYGPDSSSVTFWYPEGLLELETDSRGLRVVTADKVNFISRVGKETASVFLMGSTEPGSILLDSVTFLSTQTPRAVENLKIINLDQGVAECLEATLDELEPYWQKKLLSAAVFGKSSLPRESQNSSLFVDACDKVRVLNMLTEKGIILTAKHLELLGIDKLISRLIKSGNFHESVMICKFLKVRGKLPKIFSAWASAKILLSSDLDDESILESIVKLAESLPVKVSMASVATTAFNEGRPTLSKKLAKREPLPAVELSLLLELDECELALDEGLRLGIPEMTLSVLLTLKERLTVAQFTKIIMLIMREDQLFAYFCRNDVNYLIDFYRQADQLPDLAYALWLQGASRGTSSECVPLVKELYNRVANDSLLKNDQSILERQVSVVEFQKSLEQTHQLSVINSSLDDTLRQLITKHLDKQLASCVKKFRIPETKLYHLKCQVLSEQQRFDDLHKFALEKKSPIGYIPFFKSCLRQKRKKEAAIYVRMISGAQYDKKLDMYLQCESFYDAIQLAAKEKDIPNLKRVYKLVPPNEPQLKALITEHMDKFGSQR</sequence>
<dbReference type="GO" id="GO:0003779">
    <property type="term" value="F:actin binding"/>
    <property type="evidence" value="ECO:0007669"/>
    <property type="project" value="TreeGrafter"/>
</dbReference>
<dbReference type="GO" id="GO:0035091">
    <property type="term" value="F:phosphatidylinositol binding"/>
    <property type="evidence" value="ECO:0007669"/>
    <property type="project" value="EnsemblFungi"/>
</dbReference>
<dbReference type="Pfam" id="PF04841">
    <property type="entry name" value="Vps16_N"/>
    <property type="match status" value="1"/>
</dbReference>
<dbReference type="PANTHER" id="PTHR12811:SF0">
    <property type="entry name" value="VACUOLAR PROTEIN SORTING-ASSOCIATED PROTEIN 16 HOMOLOG"/>
    <property type="match status" value="1"/>
</dbReference>
<evidence type="ECO:0000259" key="3">
    <source>
        <dbReference type="Pfam" id="PF04840"/>
    </source>
</evidence>
<proteinExistence type="inferred from homology"/>
<dbReference type="GO" id="GO:0030897">
    <property type="term" value="C:HOPS complex"/>
    <property type="evidence" value="ECO:0007669"/>
    <property type="project" value="EnsemblFungi"/>
</dbReference>
<evidence type="ECO:0000313" key="6">
    <source>
        <dbReference type="Proteomes" id="UP000190274"/>
    </source>
</evidence>
<dbReference type="PANTHER" id="PTHR12811">
    <property type="entry name" value="VACUOLAR PROTEIN SORTING VPS16"/>
    <property type="match status" value="1"/>
</dbReference>
<reference evidence="5 6" key="1">
    <citation type="submission" date="2016-03" db="EMBL/GenBank/DDBJ databases">
        <authorList>
            <person name="Devillers H."/>
        </authorList>
    </citation>
    <scope>NUCLEOTIDE SEQUENCE [LARGE SCALE GENOMIC DNA]</scope>
    <source>
        <strain evidence="5">CBS 10888</strain>
    </source>
</reference>
<protein>
    <recommendedName>
        <fullName evidence="2">Probable vacuolar protein sorting-associated protein 16 homolog</fullName>
    </recommendedName>
</protein>
<dbReference type="GO" id="GO:0006623">
    <property type="term" value="P:protein targeting to vacuole"/>
    <property type="evidence" value="ECO:0007669"/>
    <property type="project" value="EnsemblFungi"/>
</dbReference>
<dbReference type="GO" id="GO:0000329">
    <property type="term" value="C:fungal-type vacuole membrane"/>
    <property type="evidence" value="ECO:0007669"/>
    <property type="project" value="EnsemblFungi"/>
</dbReference>
<dbReference type="GO" id="GO:0016197">
    <property type="term" value="P:endosomal transport"/>
    <property type="evidence" value="ECO:0007669"/>
    <property type="project" value="TreeGrafter"/>
</dbReference>
<keyword evidence="2" id="KW-0653">Protein transport</keyword>
<dbReference type="GO" id="GO:0099022">
    <property type="term" value="P:vesicle tethering"/>
    <property type="evidence" value="ECO:0007669"/>
    <property type="project" value="EnsemblFungi"/>
</dbReference>
<gene>
    <name evidence="5" type="ORF">LADA_0D05754G</name>
</gene>
<dbReference type="GO" id="GO:0031901">
    <property type="term" value="C:early endosome membrane"/>
    <property type="evidence" value="ECO:0007669"/>
    <property type="project" value="EnsemblFungi"/>
</dbReference>
<dbReference type="GO" id="GO:0033263">
    <property type="term" value="C:CORVET complex"/>
    <property type="evidence" value="ECO:0007669"/>
    <property type="project" value="EnsemblFungi"/>
</dbReference>
<feature type="domain" description="Vps16 N-terminal" evidence="4">
    <location>
        <begin position="6"/>
        <end position="380"/>
    </location>
</feature>
<dbReference type="OrthoDB" id="1792at2759"/>
<dbReference type="EMBL" id="LT598454">
    <property type="protein sequence ID" value="SCU85109.1"/>
    <property type="molecule type" value="Genomic_DNA"/>
</dbReference>
<organism evidence="5 6">
    <name type="scientific">Lachancea dasiensis</name>
    <dbReference type="NCBI Taxonomy" id="1072105"/>
    <lineage>
        <taxon>Eukaryota</taxon>
        <taxon>Fungi</taxon>
        <taxon>Dikarya</taxon>
        <taxon>Ascomycota</taxon>
        <taxon>Saccharomycotina</taxon>
        <taxon>Saccharomycetes</taxon>
        <taxon>Saccharomycetales</taxon>
        <taxon>Saccharomycetaceae</taxon>
        <taxon>Lachancea</taxon>
    </lineage>
</organism>
<dbReference type="PIRSF" id="PIRSF007949">
    <property type="entry name" value="VPS16"/>
    <property type="match status" value="1"/>
</dbReference>
<dbReference type="Gene3D" id="1.10.150.780">
    <property type="entry name" value="Vps16, C-terminal region"/>
    <property type="match status" value="1"/>
</dbReference>
<dbReference type="GO" id="GO:0006895">
    <property type="term" value="P:Golgi to endosome transport"/>
    <property type="evidence" value="ECO:0007669"/>
    <property type="project" value="EnsemblFungi"/>
</dbReference>
<keyword evidence="6" id="KW-1185">Reference proteome</keyword>
<dbReference type="GO" id="GO:0005829">
    <property type="term" value="C:cytosol"/>
    <property type="evidence" value="ECO:0007669"/>
    <property type="project" value="GOC"/>
</dbReference>
<dbReference type="GO" id="GO:0042144">
    <property type="term" value="P:vacuole fusion, non-autophagic"/>
    <property type="evidence" value="ECO:0007669"/>
    <property type="project" value="EnsemblFungi"/>
</dbReference>
<dbReference type="GO" id="GO:0035542">
    <property type="term" value="P:regulation of SNARE complex assembly"/>
    <property type="evidence" value="ECO:0007669"/>
    <property type="project" value="EnsemblFungi"/>
</dbReference>
<dbReference type="AlphaFoldDB" id="A0A1G4J6C4"/>
<dbReference type="Pfam" id="PF04840">
    <property type="entry name" value="Vps16_C"/>
    <property type="match status" value="1"/>
</dbReference>
<dbReference type="InterPro" id="IPR006926">
    <property type="entry name" value="Vps16_N"/>
</dbReference>
<evidence type="ECO:0000313" key="5">
    <source>
        <dbReference type="EMBL" id="SCU85109.1"/>
    </source>
</evidence>
<dbReference type="STRING" id="1266660.A0A1G4J6C4"/>